<dbReference type="AlphaFoldDB" id="A0AAQ3RWX5"/>
<dbReference type="EMBL" id="CP144696">
    <property type="protein sequence ID" value="WVZ10989.1"/>
    <property type="molecule type" value="Genomic_DNA"/>
</dbReference>
<evidence type="ECO:0000313" key="2">
    <source>
        <dbReference type="Proteomes" id="UP001374535"/>
    </source>
</evidence>
<name>A0AAQ3RWX5_VIGMU</name>
<dbReference type="Proteomes" id="UP001374535">
    <property type="component" value="Chromosome 5"/>
</dbReference>
<protein>
    <submittedName>
        <fullName evidence="1">Uncharacterized protein</fullName>
    </submittedName>
</protein>
<proteinExistence type="predicted"/>
<sequence length="114" mass="12429">MGPEYGVVFFGREGPVLDLRGELIAPAKPAGLAGAARDRLTDKGPVPGPVLLDEILQSIVLLGAPWAFDPVHVLSGQNNAWVHKYVLVVREKKERVLWRGVFACLNSLYVRGRG</sequence>
<reference evidence="1 2" key="1">
    <citation type="journal article" date="2023" name="Life. Sci Alliance">
        <title>Evolutionary insights into 3D genome organization and epigenetic landscape of Vigna mungo.</title>
        <authorList>
            <person name="Junaid A."/>
            <person name="Singh B."/>
            <person name="Bhatia S."/>
        </authorList>
    </citation>
    <scope>NUCLEOTIDE SEQUENCE [LARGE SCALE GENOMIC DNA]</scope>
    <source>
        <strain evidence="1">Urdbean</strain>
    </source>
</reference>
<organism evidence="1 2">
    <name type="scientific">Vigna mungo</name>
    <name type="common">Black gram</name>
    <name type="synonym">Phaseolus mungo</name>
    <dbReference type="NCBI Taxonomy" id="3915"/>
    <lineage>
        <taxon>Eukaryota</taxon>
        <taxon>Viridiplantae</taxon>
        <taxon>Streptophyta</taxon>
        <taxon>Embryophyta</taxon>
        <taxon>Tracheophyta</taxon>
        <taxon>Spermatophyta</taxon>
        <taxon>Magnoliopsida</taxon>
        <taxon>eudicotyledons</taxon>
        <taxon>Gunneridae</taxon>
        <taxon>Pentapetalae</taxon>
        <taxon>rosids</taxon>
        <taxon>fabids</taxon>
        <taxon>Fabales</taxon>
        <taxon>Fabaceae</taxon>
        <taxon>Papilionoideae</taxon>
        <taxon>50 kb inversion clade</taxon>
        <taxon>NPAAA clade</taxon>
        <taxon>indigoferoid/millettioid clade</taxon>
        <taxon>Phaseoleae</taxon>
        <taxon>Vigna</taxon>
    </lineage>
</organism>
<gene>
    <name evidence="1" type="ORF">V8G54_015519</name>
</gene>
<evidence type="ECO:0000313" key="1">
    <source>
        <dbReference type="EMBL" id="WVZ10989.1"/>
    </source>
</evidence>
<keyword evidence="2" id="KW-1185">Reference proteome</keyword>
<accession>A0AAQ3RWX5</accession>